<sequence length="260" mass="29622">MTVSEFKAKVNNAKDLDFGTIINQSIELFKKSWLQGFLMQLFVMIMMLPFMIILYVPFILTLINQSDSGQLDPNLMDGFFAGFSIVYVIFFMAGVLVIAAIQMALHAAFFRILKSLDEGREVKTSDLFYFMKGQYFGKIVLLMLVAILIAIPAGLFFYIPLIYVLVPISFFTIIFAFNPEWSIGDIIGSAFRLGNKKWILTFGLFLVSYVIIMMLTMMTCGLGSFFVASFMYHPTYYIYKGVVGFDQLRELDKIGQGEIF</sequence>
<keyword evidence="3" id="KW-1185">Reference proteome</keyword>
<keyword evidence="1" id="KW-1133">Transmembrane helix</keyword>
<keyword evidence="1" id="KW-0812">Transmembrane</keyword>
<evidence type="ECO:0000313" key="2">
    <source>
        <dbReference type="EMBL" id="MBA6153272.1"/>
    </source>
</evidence>
<feature type="transmembrane region" description="Helical" evidence="1">
    <location>
        <begin position="80"/>
        <end position="113"/>
    </location>
</feature>
<feature type="transmembrane region" description="Helical" evidence="1">
    <location>
        <begin position="198"/>
        <end position="227"/>
    </location>
</feature>
<evidence type="ECO:0008006" key="4">
    <source>
        <dbReference type="Google" id="ProtNLM"/>
    </source>
</evidence>
<protein>
    <recommendedName>
        <fullName evidence="4">Glycerophosphoryl diester phosphodiesterase membrane domain-containing protein</fullName>
    </recommendedName>
</protein>
<dbReference type="AlphaFoldDB" id="A0A7W2M5Z2"/>
<gene>
    <name evidence="2" type="ORF">H3Z82_11090</name>
</gene>
<dbReference type="EMBL" id="JACGLT010000008">
    <property type="protein sequence ID" value="MBA6153272.1"/>
    <property type="molecule type" value="Genomic_DNA"/>
</dbReference>
<reference evidence="2 3" key="1">
    <citation type="submission" date="2020-07" db="EMBL/GenBank/DDBJ databases">
        <title>Bacterium isolated from marine sediment.</title>
        <authorList>
            <person name="Shang D."/>
        </authorList>
    </citation>
    <scope>NUCLEOTIDE SEQUENCE [LARGE SCALE GENOMIC DNA]</scope>
    <source>
        <strain evidence="2 3">F6074</strain>
    </source>
</reference>
<evidence type="ECO:0000313" key="3">
    <source>
        <dbReference type="Proteomes" id="UP000541857"/>
    </source>
</evidence>
<organism evidence="2 3">
    <name type="scientific">Gelidibacter maritimus</name>
    <dbReference type="NCBI Taxonomy" id="2761487"/>
    <lineage>
        <taxon>Bacteria</taxon>
        <taxon>Pseudomonadati</taxon>
        <taxon>Bacteroidota</taxon>
        <taxon>Flavobacteriia</taxon>
        <taxon>Flavobacteriales</taxon>
        <taxon>Flavobacteriaceae</taxon>
        <taxon>Gelidibacter</taxon>
    </lineage>
</organism>
<dbReference type="Proteomes" id="UP000541857">
    <property type="component" value="Unassembled WGS sequence"/>
</dbReference>
<keyword evidence="1" id="KW-0472">Membrane</keyword>
<comment type="caution">
    <text evidence="2">The sequence shown here is derived from an EMBL/GenBank/DDBJ whole genome shotgun (WGS) entry which is preliminary data.</text>
</comment>
<feature type="transmembrane region" description="Helical" evidence="1">
    <location>
        <begin position="37"/>
        <end position="60"/>
    </location>
</feature>
<dbReference type="RefSeq" id="WP_182205576.1">
    <property type="nucleotide sequence ID" value="NZ_JACGLT010000008.1"/>
</dbReference>
<accession>A0A7W2M5Z2</accession>
<feature type="transmembrane region" description="Helical" evidence="1">
    <location>
        <begin position="157"/>
        <end position="177"/>
    </location>
</feature>
<evidence type="ECO:0000256" key="1">
    <source>
        <dbReference type="SAM" id="Phobius"/>
    </source>
</evidence>
<name>A0A7W2M5Z2_9FLAO</name>
<feature type="transmembrane region" description="Helical" evidence="1">
    <location>
        <begin position="134"/>
        <end position="151"/>
    </location>
</feature>
<proteinExistence type="predicted"/>